<accession>A0A1T5D7F7</accession>
<dbReference type="NCBIfam" id="TIGR00004">
    <property type="entry name" value="Rid family detoxifying hydrolase"/>
    <property type="match status" value="1"/>
</dbReference>
<protein>
    <submittedName>
        <fullName evidence="2">2-iminobutanoate/2-iminopropanoate deaminase</fullName>
    </submittedName>
</protein>
<proteinExistence type="inferred from homology"/>
<dbReference type="InterPro" id="IPR006056">
    <property type="entry name" value="RidA"/>
</dbReference>
<sequence length="128" mass="14084">MSQKEIFNTEKAPAAIGPYNQAIKADKTLYVSGQVPFNPETMELITTGIADEAHQVLKNVGAILTHAGYDFKDVVKATIFLSSMDDFATVNEVYAQYFSENQPARECVAVKTLPRNVNVEISVIAWKG</sequence>
<reference evidence="3" key="1">
    <citation type="submission" date="2017-02" db="EMBL/GenBank/DDBJ databases">
        <authorList>
            <person name="Varghese N."/>
            <person name="Submissions S."/>
        </authorList>
    </citation>
    <scope>NUCLEOTIDE SEQUENCE [LARGE SCALE GENOMIC DNA]</scope>
    <source>
        <strain evidence="3">DSM 24091</strain>
    </source>
</reference>
<gene>
    <name evidence="2" type="ORF">SAMN05660841_01800</name>
</gene>
<evidence type="ECO:0000313" key="2">
    <source>
        <dbReference type="EMBL" id="SKB67527.1"/>
    </source>
</evidence>
<comment type="similarity">
    <text evidence="1">Belongs to the RutC family.</text>
</comment>
<dbReference type="FunFam" id="3.30.1330.40:FF:000001">
    <property type="entry name" value="L-PSP family endoribonuclease"/>
    <property type="match status" value="1"/>
</dbReference>
<dbReference type="PANTHER" id="PTHR11803:SF39">
    <property type="entry name" value="2-IMINOBUTANOATE_2-IMINOPROPANOATE DEAMINASE"/>
    <property type="match status" value="1"/>
</dbReference>
<dbReference type="RefSeq" id="WP_079642754.1">
    <property type="nucleotide sequence ID" value="NZ_FUZF01000006.1"/>
</dbReference>
<evidence type="ECO:0000313" key="3">
    <source>
        <dbReference type="Proteomes" id="UP000190150"/>
    </source>
</evidence>
<dbReference type="Pfam" id="PF01042">
    <property type="entry name" value="Ribonuc_L-PSP"/>
    <property type="match status" value="1"/>
</dbReference>
<name>A0A1T5D7F7_9SPHI</name>
<dbReference type="GO" id="GO:0019239">
    <property type="term" value="F:deaminase activity"/>
    <property type="evidence" value="ECO:0007669"/>
    <property type="project" value="TreeGrafter"/>
</dbReference>
<dbReference type="STRING" id="1513896.SAMN05660841_01800"/>
<dbReference type="SUPFAM" id="SSF55298">
    <property type="entry name" value="YjgF-like"/>
    <property type="match status" value="1"/>
</dbReference>
<dbReference type="InterPro" id="IPR006175">
    <property type="entry name" value="YjgF/YER057c/UK114"/>
</dbReference>
<dbReference type="Gene3D" id="3.30.1330.40">
    <property type="entry name" value="RutC-like"/>
    <property type="match status" value="1"/>
</dbReference>
<dbReference type="GO" id="GO:0005829">
    <property type="term" value="C:cytosol"/>
    <property type="evidence" value="ECO:0007669"/>
    <property type="project" value="TreeGrafter"/>
</dbReference>
<organism evidence="2 3">
    <name type="scientific">Sphingobacterium nematocida</name>
    <dbReference type="NCBI Taxonomy" id="1513896"/>
    <lineage>
        <taxon>Bacteria</taxon>
        <taxon>Pseudomonadati</taxon>
        <taxon>Bacteroidota</taxon>
        <taxon>Sphingobacteriia</taxon>
        <taxon>Sphingobacteriales</taxon>
        <taxon>Sphingobacteriaceae</taxon>
        <taxon>Sphingobacterium</taxon>
    </lineage>
</organism>
<keyword evidence="3" id="KW-1185">Reference proteome</keyword>
<dbReference type="OrthoDB" id="9803101at2"/>
<dbReference type="AlphaFoldDB" id="A0A1T5D7F7"/>
<dbReference type="PANTHER" id="PTHR11803">
    <property type="entry name" value="2-IMINOBUTANOATE/2-IMINOPROPANOATE DEAMINASE RIDA"/>
    <property type="match status" value="1"/>
</dbReference>
<dbReference type="CDD" id="cd00448">
    <property type="entry name" value="YjgF_YER057c_UK114_family"/>
    <property type="match status" value="1"/>
</dbReference>
<dbReference type="InterPro" id="IPR035959">
    <property type="entry name" value="RutC-like_sf"/>
</dbReference>
<dbReference type="EMBL" id="FUZF01000006">
    <property type="protein sequence ID" value="SKB67527.1"/>
    <property type="molecule type" value="Genomic_DNA"/>
</dbReference>
<dbReference type="Proteomes" id="UP000190150">
    <property type="component" value="Unassembled WGS sequence"/>
</dbReference>
<evidence type="ECO:0000256" key="1">
    <source>
        <dbReference type="ARBA" id="ARBA00010552"/>
    </source>
</evidence>